<dbReference type="PANTHER" id="PTHR30419:SF24">
    <property type="entry name" value="HTH-TYPE TRANSCRIPTIONAL REGULATOR CZCR"/>
    <property type="match status" value="1"/>
</dbReference>
<evidence type="ECO:0000313" key="6">
    <source>
        <dbReference type="EMBL" id="HIR55571.1"/>
    </source>
</evidence>
<dbReference type="GO" id="GO:0005829">
    <property type="term" value="C:cytosol"/>
    <property type="evidence" value="ECO:0007669"/>
    <property type="project" value="TreeGrafter"/>
</dbReference>
<dbReference type="Pfam" id="PF00126">
    <property type="entry name" value="HTH_1"/>
    <property type="match status" value="1"/>
</dbReference>
<dbReference type="CDD" id="cd05466">
    <property type="entry name" value="PBP2_LTTR_substrate"/>
    <property type="match status" value="1"/>
</dbReference>
<protein>
    <submittedName>
        <fullName evidence="6">LysR family transcriptional regulator</fullName>
    </submittedName>
</protein>
<dbReference type="SUPFAM" id="SSF53850">
    <property type="entry name" value="Periplasmic binding protein-like II"/>
    <property type="match status" value="1"/>
</dbReference>
<sequence>MPVNKYEAFLKAAELGSLTRAAAELGVTQSAVSHMIGALEEELGFSLLKRGRGGARATADGERVLPAIRGMLNSREQLEQTAAAIRGLDCGTVRIGTFTSVAVHWLPGMIKRFQSEYPKVELKLMNGDYHDVEQWLSEGSVDLGFIALPTRLKGRITALLEDRLLAVVPVDHRLASLPRFPIKEVENEPFISLLETSDHDARRALEAAGVKPNIRYTTKDDYAIIAMVEQGLGVSIMPELLLSGRSDNVRIMELTPPASRTIGLCLPDADRAGPATARFAQCVSDWVRERYSRIQNTTS</sequence>
<reference evidence="6" key="1">
    <citation type="submission" date="2020-10" db="EMBL/GenBank/DDBJ databases">
        <authorList>
            <person name="Gilroy R."/>
        </authorList>
    </citation>
    <scope>NUCLEOTIDE SEQUENCE</scope>
    <source>
        <strain evidence="6">ChiGjej3B3-7149</strain>
    </source>
</reference>
<organism evidence="6 7">
    <name type="scientific">Candidatus Scatomorpha intestinigallinarum</name>
    <dbReference type="NCBI Taxonomy" id="2840923"/>
    <lineage>
        <taxon>Bacteria</taxon>
        <taxon>Bacillati</taxon>
        <taxon>Bacillota</taxon>
        <taxon>Clostridia</taxon>
        <taxon>Eubacteriales</taxon>
        <taxon>Candidatus Scatomorpha</taxon>
    </lineage>
</organism>
<comment type="caution">
    <text evidence="6">The sequence shown here is derived from an EMBL/GenBank/DDBJ whole genome shotgun (WGS) entry which is preliminary data.</text>
</comment>
<dbReference type="Pfam" id="PF03466">
    <property type="entry name" value="LysR_substrate"/>
    <property type="match status" value="1"/>
</dbReference>
<dbReference type="Proteomes" id="UP000824238">
    <property type="component" value="Unassembled WGS sequence"/>
</dbReference>
<dbReference type="InterPro" id="IPR036390">
    <property type="entry name" value="WH_DNA-bd_sf"/>
</dbReference>
<name>A0A9D1DMI5_9FIRM</name>
<dbReference type="InterPro" id="IPR036388">
    <property type="entry name" value="WH-like_DNA-bd_sf"/>
</dbReference>
<dbReference type="InterPro" id="IPR000847">
    <property type="entry name" value="LysR_HTH_N"/>
</dbReference>
<dbReference type="AlphaFoldDB" id="A0A9D1DMI5"/>
<dbReference type="Gene3D" id="3.40.190.10">
    <property type="entry name" value="Periplasmic binding protein-like II"/>
    <property type="match status" value="2"/>
</dbReference>
<keyword evidence="3" id="KW-0238">DNA-binding</keyword>
<keyword evidence="2" id="KW-0805">Transcription regulation</keyword>
<dbReference type="Gene3D" id="1.10.10.10">
    <property type="entry name" value="Winged helix-like DNA-binding domain superfamily/Winged helix DNA-binding domain"/>
    <property type="match status" value="1"/>
</dbReference>
<dbReference type="GO" id="GO:0003700">
    <property type="term" value="F:DNA-binding transcription factor activity"/>
    <property type="evidence" value="ECO:0007669"/>
    <property type="project" value="InterPro"/>
</dbReference>
<evidence type="ECO:0000259" key="5">
    <source>
        <dbReference type="PROSITE" id="PS50931"/>
    </source>
</evidence>
<gene>
    <name evidence="6" type="ORF">IAD36_08270</name>
</gene>
<accession>A0A9D1DMI5</accession>
<evidence type="ECO:0000256" key="2">
    <source>
        <dbReference type="ARBA" id="ARBA00023015"/>
    </source>
</evidence>
<dbReference type="InterPro" id="IPR005119">
    <property type="entry name" value="LysR_subst-bd"/>
</dbReference>
<dbReference type="PRINTS" id="PR00039">
    <property type="entry name" value="HTHLYSR"/>
</dbReference>
<evidence type="ECO:0000256" key="4">
    <source>
        <dbReference type="ARBA" id="ARBA00023163"/>
    </source>
</evidence>
<keyword evidence="4" id="KW-0804">Transcription</keyword>
<evidence type="ECO:0000313" key="7">
    <source>
        <dbReference type="Proteomes" id="UP000824238"/>
    </source>
</evidence>
<evidence type="ECO:0000256" key="1">
    <source>
        <dbReference type="ARBA" id="ARBA00009437"/>
    </source>
</evidence>
<dbReference type="PANTHER" id="PTHR30419">
    <property type="entry name" value="HTH-TYPE TRANSCRIPTIONAL REGULATOR YBHD"/>
    <property type="match status" value="1"/>
</dbReference>
<dbReference type="InterPro" id="IPR050950">
    <property type="entry name" value="HTH-type_LysR_regulators"/>
</dbReference>
<feature type="domain" description="HTH lysR-type" evidence="5">
    <location>
        <begin position="1"/>
        <end position="58"/>
    </location>
</feature>
<evidence type="ECO:0000256" key="3">
    <source>
        <dbReference type="ARBA" id="ARBA00023125"/>
    </source>
</evidence>
<dbReference type="EMBL" id="DVHH01000196">
    <property type="protein sequence ID" value="HIR55571.1"/>
    <property type="molecule type" value="Genomic_DNA"/>
</dbReference>
<comment type="similarity">
    <text evidence="1">Belongs to the LysR transcriptional regulatory family.</text>
</comment>
<dbReference type="GO" id="GO:0003677">
    <property type="term" value="F:DNA binding"/>
    <property type="evidence" value="ECO:0007669"/>
    <property type="project" value="UniProtKB-KW"/>
</dbReference>
<dbReference type="PROSITE" id="PS50931">
    <property type="entry name" value="HTH_LYSR"/>
    <property type="match status" value="1"/>
</dbReference>
<proteinExistence type="inferred from homology"/>
<dbReference type="SUPFAM" id="SSF46785">
    <property type="entry name" value="Winged helix' DNA-binding domain"/>
    <property type="match status" value="1"/>
</dbReference>
<reference evidence="6" key="2">
    <citation type="journal article" date="2021" name="PeerJ">
        <title>Extensive microbial diversity within the chicken gut microbiome revealed by metagenomics and culture.</title>
        <authorList>
            <person name="Gilroy R."/>
            <person name="Ravi A."/>
            <person name="Getino M."/>
            <person name="Pursley I."/>
            <person name="Horton D.L."/>
            <person name="Alikhan N.F."/>
            <person name="Baker D."/>
            <person name="Gharbi K."/>
            <person name="Hall N."/>
            <person name="Watson M."/>
            <person name="Adriaenssens E.M."/>
            <person name="Foster-Nyarko E."/>
            <person name="Jarju S."/>
            <person name="Secka A."/>
            <person name="Antonio M."/>
            <person name="Oren A."/>
            <person name="Chaudhuri R.R."/>
            <person name="La Ragione R."/>
            <person name="Hildebrand F."/>
            <person name="Pallen M.J."/>
        </authorList>
    </citation>
    <scope>NUCLEOTIDE SEQUENCE</scope>
    <source>
        <strain evidence="6">ChiGjej3B3-7149</strain>
    </source>
</reference>